<keyword evidence="3" id="KW-1185">Reference proteome</keyword>
<protein>
    <recommendedName>
        <fullName evidence="4">Secreted protein</fullName>
    </recommendedName>
</protein>
<keyword evidence="1" id="KW-0732">Signal</keyword>
<name>A0AAD8NG79_TARER</name>
<dbReference type="Proteomes" id="UP001229421">
    <property type="component" value="Unassembled WGS sequence"/>
</dbReference>
<dbReference type="AlphaFoldDB" id="A0AAD8NG79"/>
<reference evidence="2" key="1">
    <citation type="journal article" date="2023" name="bioRxiv">
        <title>Improved chromosome-level genome assembly for marigold (Tagetes erecta).</title>
        <authorList>
            <person name="Jiang F."/>
            <person name="Yuan L."/>
            <person name="Wang S."/>
            <person name="Wang H."/>
            <person name="Xu D."/>
            <person name="Wang A."/>
            <person name="Fan W."/>
        </authorList>
    </citation>
    <scope>NUCLEOTIDE SEQUENCE</scope>
    <source>
        <strain evidence="2">WSJ</strain>
        <tissue evidence="2">Leaf</tissue>
    </source>
</reference>
<comment type="caution">
    <text evidence="2">The sequence shown here is derived from an EMBL/GenBank/DDBJ whole genome shotgun (WGS) entry which is preliminary data.</text>
</comment>
<gene>
    <name evidence="2" type="ORF">QVD17_38424</name>
</gene>
<feature type="signal peptide" evidence="1">
    <location>
        <begin position="1"/>
        <end position="24"/>
    </location>
</feature>
<evidence type="ECO:0008006" key="4">
    <source>
        <dbReference type="Google" id="ProtNLM"/>
    </source>
</evidence>
<proteinExistence type="predicted"/>
<evidence type="ECO:0000313" key="2">
    <source>
        <dbReference type="EMBL" id="KAK1406816.1"/>
    </source>
</evidence>
<accession>A0AAD8NG79</accession>
<sequence length="66" mass="7462">MKLTLTLLQVAVVQVLVETDVVAAVKPLAIAWHQAFGKMAMDNELINDTSHVYHVHILRNNDIKKR</sequence>
<organism evidence="2 3">
    <name type="scientific">Tagetes erecta</name>
    <name type="common">African marigold</name>
    <dbReference type="NCBI Taxonomy" id="13708"/>
    <lineage>
        <taxon>Eukaryota</taxon>
        <taxon>Viridiplantae</taxon>
        <taxon>Streptophyta</taxon>
        <taxon>Embryophyta</taxon>
        <taxon>Tracheophyta</taxon>
        <taxon>Spermatophyta</taxon>
        <taxon>Magnoliopsida</taxon>
        <taxon>eudicotyledons</taxon>
        <taxon>Gunneridae</taxon>
        <taxon>Pentapetalae</taxon>
        <taxon>asterids</taxon>
        <taxon>campanulids</taxon>
        <taxon>Asterales</taxon>
        <taxon>Asteraceae</taxon>
        <taxon>Asteroideae</taxon>
        <taxon>Heliantheae alliance</taxon>
        <taxon>Tageteae</taxon>
        <taxon>Tagetes</taxon>
    </lineage>
</organism>
<dbReference type="EMBL" id="JAUHHV010000011">
    <property type="protein sequence ID" value="KAK1406816.1"/>
    <property type="molecule type" value="Genomic_DNA"/>
</dbReference>
<feature type="chain" id="PRO_5042075293" description="Secreted protein" evidence="1">
    <location>
        <begin position="25"/>
        <end position="66"/>
    </location>
</feature>
<evidence type="ECO:0000313" key="3">
    <source>
        <dbReference type="Proteomes" id="UP001229421"/>
    </source>
</evidence>
<evidence type="ECO:0000256" key="1">
    <source>
        <dbReference type="SAM" id="SignalP"/>
    </source>
</evidence>